<reference evidence="4" key="1">
    <citation type="submission" date="2025-08" db="UniProtKB">
        <authorList>
            <consortium name="Ensembl"/>
        </authorList>
    </citation>
    <scope>IDENTIFICATION</scope>
    <source>
        <strain evidence="4">broiler</strain>
    </source>
</reference>
<dbReference type="PANTHER" id="PTHR36469:SF1">
    <property type="entry name" value="DISTAL MEMBRANE-ARM ASSEMBLY COMPLEX PROTEIN 1"/>
    <property type="match status" value="1"/>
</dbReference>
<accession>A0A8V0XAD5</accession>
<dbReference type="PANTHER" id="PTHR36469">
    <property type="entry name" value="DISTAL MEMBRANE-ARM ASSEMBLY COMPLEX PROTEIN 1"/>
    <property type="match status" value="1"/>
</dbReference>
<dbReference type="Pfam" id="PF15055">
    <property type="entry name" value="DMAC1_Dmo2"/>
    <property type="match status" value="1"/>
</dbReference>
<name>A0A8V0XAD5_CHICK</name>
<evidence type="ECO:0000256" key="1">
    <source>
        <dbReference type="SAM" id="MobiDB-lite"/>
    </source>
</evidence>
<dbReference type="Ensembl" id="ENSGALT00010002936.1">
    <property type="protein sequence ID" value="ENSGALP00010001482.1"/>
    <property type="gene ID" value="ENSGALG00010001271.1"/>
</dbReference>
<keyword evidence="2" id="KW-0812">Transmembrane</keyword>
<sequence>SGKSFPGWLPTPLPVFFQPLPVGSGTTFLLTSGVCSLTSGAMAADQRSLLARCWSCRFLGGTALLVAAAWIYRRPRALIRSGLTPGMGDVAQITFVSVRGGSCILVDPVGKQIYSGTAPQHRPGGDTESRAGGTAGTVTW</sequence>
<evidence type="ECO:0000313" key="4">
    <source>
        <dbReference type="Ensembl" id="ENSGALP00010001482.1"/>
    </source>
</evidence>
<dbReference type="AlphaFoldDB" id="A0A8V0XAD5"/>
<keyword evidence="5" id="KW-1185">Reference proteome</keyword>
<keyword evidence="2" id="KW-0472">Membrane</keyword>
<dbReference type="InterPro" id="IPR028036">
    <property type="entry name" value="DMAC1-like_dom"/>
</dbReference>
<keyword evidence="2" id="KW-1133">Transmembrane helix</keyword>
<reference evidence="4" key="2">
    <citation type="submission" date="2025-09" db="UniProtKB">
        <authorList>
            <consortium name="Ensembl"/>
        </authorList>
    </citation>
    <scope>IDENTIFICATION</scope>
    <source>
        <strain evidence="4">broiler</strain>
    </source>
</reference>
<evidence type="ECO:0000313" key="5">
    <source>
        <dbReference type="Proteomes" id="UP000000539"/>
    </source>
</evidence>
<dbReference type="InterPro" id="IPR053117">
    <property type="entry name" value="DMAC_Protein"/>
</dbReference>
<proteinExistence type="predicted"/>
<protein>
    <recommendedName>
        <fullName evidence="3">Distal membrane-arm assembly complex protein 1-like domain-containing protein</fullName>
    </recommendedName>
</protein>
<dbReference type="Proteomes" id="UP000000539">
    <property type="component" value="Unassembled WGS sequence"/>
</dbReference>
<feature type="transmembrane region" description="Helical" evidence="2">
    <location>
        <begin position="54"/>
        <end position="72"/>
    </location>
</feature>
<organism evidence="4 5">
    <name type="scientific">Gallus gallus</name>
    <name type="common">Chicken</name>
    <dbReference type="NCBI Taxonomy" id="9031"/>
    <lineage>
        <taxon>Eukaryota</taxon>
        <taxon>Metazoa</taxon>
        <taxon>Chordata</taxon>
        <taxon>Craniata</taxon>
        <taxon>Vertebrata</taxon>
        <taxon>Euteleostomi</taxon>
        <taxon>Archelosauria</taxon>
        <taxon>Archosauria</taxon>
        <taxon>Dinosauria</taxon>
        <taxon>Saurischia</taxon>
        <taxon>Theropoda</taxon>
        <taxon>Coelurosauria</taxon>
        <taxon>Aves</taxon>
        <taxon>Neognathae</taxon>
        <taxon>Galloanserae</taxon>
        <taxon>Galliformes</taxon>
        <taxon>Phasianidae</taxon>
        <taxon>Phasianinae</taxon>
        <taxon>Gallus</taxon>
    </lineage>
</organism>
<feature type="transmembrane region" description="Helical" evidence="2">
    <location>
        <begin position="20"/>
        <end position="42"/>
    </location>
</feature>
<feature type="region of interest" description="Disordered" evidence="1">
    <location>
        <begin position="116"/>
        <end position="140"/>
    </location>
</feature>
<feature type="domain" description="Distal membrane-arm assembly complex protein 1-like" evidence="3">
    <location>
        <begin position="53"/>
        <end position="97"/>
    </location>
</feature>
<evidence type="ECO:0000259" key="3">
    <source>
        <dbReference type="Pfam" id="PF15055"/>
    </source>
</evidence>
<evidence type="ECO:0000256" key="2">
    <source>
        <dbReference type="SAM" id="Phobius"/>
    </source>
</evidence>